<comment type="caution">
    <text evidence="3">The sequence shown here is derived from an EMBL/GenBank/DDBJ whole genome shotgun (WGS) entry which is preliminary data.</text>
</comment>
<keyword evidence="1" id="KW-0998">Cell outer membrane</keyword>
<dbReference type="AlphaFoldDB" id="A0A2P8VKL7"/>
<gene>
    <name evidence="3" type="ORF">C7G83_07825</name>
</gene>
<keyword evidence="1" id="KW-0812">Transmembrane</keyword>
<dbReference type="GO" id="GO:0015473">
    <property type="term" value="F:fimbrial usher porin activity"/>
    <property type="evidence" value="ECO:0007669"/>
    <property type="project" value="InterPro"/>
</dbReference>
<dbReference type="RefSeq" id="WP_106876815.1">
    <property type="nucleotide sequence ID" value="NZ_PYEP01000003.1"/>
</dbReference>
<dbReference type="PROSITE" id="PS01151">
    <property type="entry name" value="FIMBRIAL_USHER"/>
    <property type="match status" value="1"/>
</dbReference>
<sequence length="797" mass="87099">MANRASALTTLSVATFIATTPSAARAANGDDALLPPPDVRAINARATYHLGLVVNHYDTGQLVQATRREGDFYVKADDLKQAGIPADHLPAGAEINVTRLPEVQTDYDSTRQRLLLTVPNHWLPGRDITLGQDPDAVAPRNSTGALLNYDFYTNDTQKSGSQASLWHELRFFSDIGTLSSTGIARQTFQGYTSQDNGYRRYDTTFTGNDEKDTVSWSVGDVISDSLTWSSSVRMGGISWGRDFSLRPDLITYPLPAFSGEAAVPSTVDVFINGYRSGSTTLQPGPFTLTNLPYVNGSGDAVLVTTDAQGRQVSTTLPFYVASDLLKQGLSDGAFTLGALRRNYGLKDFDYGPAAGSGSLRYGVSDWWTAEAHTEGAESLALGGIGSMFRIGQFGVINGAFTQSRMRGDRGQQINWGYQYNGAWFNIGTQHTERDRTFGNLALYDLQPVYDINRQPTSTLSRTSDQYTFSLNLGRYGNLGAAYIDVRSFDDEKTRLLNLSWSKNFWDSSFYVAASHDPDKEGWTVAMSLQIPFGTLDSVALSVDNARDTGTSTRVTYNHAMPSDGGFNWDMAYANRSRDDDYQQASLGWRNNAVELRGGIYGESGGYTRWGQASGSLVVMDNAVFAANQINDAFAVISTNGQPNVTVNFENQPAGQTDDDGYLLVSGVTAYYPATYSINTLDLPADTRIKDTERRIAIKRGSGYVIAFPMDRERVASVILHDEHGEPLPVSSQVSRPMLPSAIVGYEGIAWLENISDVNHLQVTTPDGERCAVTFNAISDTGHMLKTYGPVICKKESR</sequence>
<dbReference type="InterPro" id="IPR042186">
    <property type="entry name" value="FimD_plug_dom"/>
</dbReference>
<dbReference type="GO" id="GO:0009297">
    <property type="term" value="P:pilus assembly"/>
    <property type="evidence" value="ECO:0007669"/>
    <property type="project" value="InterPro"/>
</dbReference>
<feature type="signal peptide" evidence="2">
    <location>
        <begin position="1"/>
        <end position="26"/>
    </location>
</feature>
<dbReference type="PANTHER" id="PTHR30451:SF5">
    <property type="entry name" value="SLR0019 PROTEIN"/>
    <property type="match status" value="1"/>
</dbReference>
<proteinExistence type="inferred from homology"/>
<organism evidence="3 4">
    <name type="scientific">Siccibacter turicensis</name>
    <dbReference type="NCBI Taxonomy" id="357233"/>
    <lineage>
        <taxon>Bacteria</taxon>
        <taxon>Pseudomonadati</taxon>
        <taxon>Pseudomonadota</taxon>
        <taxon>Gammaproteobacteria</taxon>
        <taxon>Enterobacterales</taxon>
        <taxon>Enterobacteriaceae</taxon>
        <taxon>Siccibacter</taxon>
    </lineage>
</organism>
<keyword evidence="4" id="KW-1185">Reference proteome</keyword>
<keyword evidence="1" id="KW-0472">Membrane</keyword>
<dbReference type="OrthoDB" id="8587at2"/>
<dbReference type="InterPro" id="IPR000015">
    <property type="entry name" value="Fimb_usher"/>
</dbReference>
<dbReference type="Pfam" id="PF00577">
    <property type="entry name" value="Usher"/>
    <property type="match status" value="1"/>
</dbReference>
<dbReference type="PANTHER" id="PTHR30451">
    <property type="entry name" value="OUTER MEMBRANE USHER PROTEIN"/>
    <property type="match status" value="1"/>
</dbReference>
<dbReference type="GO" id="GO:0009279">
    <property type="term" value="C:cell outer membrane"/>
    <property type="evidence" value="ECO:0007669"/>
    <property type="project" value="UniProtKB-SubCell"/>
</dbReference>
<feature type="chain" id="PRO_5015182038" evidence="2">
    <location>
        <begin position="27"/>
        <end position="797"/>
    </location>
</feature>
<evidence type="ECO:0000313" key="3">
    <source>
        <dbReference type="EMBL" id="PSN08082.1"/>
    </source>
</evidence>
<reference evidence="3 4" key="1">
    <citation type="submission" date="2018-03" db="EMBL/GenBank/DDBJ databases">
        <title>Draft genome sequence of the first documented clinical Siccibacter turicensis isolate in Austria.</title>
        <authorList>
            <person name="Lepuschitz S."/>
            <person name="Pekard-Amenitsch S."/>
            <person name="Haunold R."/>
            <person name="Schill S."/>
            <person name="Mach R."/>
            <person name="Allerberger F."/>
            <person name="Ruppitsch W."/>
            <person name="Forsythe S.J."/>
        </authorList>
    </citation>
    <scope>NUCLEOTIDE SEQUENCE [LARGE SCALE GENOMIC DNA]</scope>
    <source>
        <strain evidence="3 4">6100069499-17</strain>
    </source>
</reference>
<keyword evidence="1" id="KW-1029">Fimbrium biogenesis</keyword>
<evidence type="ECO:0000313" key="4">
    <source>
        <dbReference type="Proteomes" id="UP000240212"/>
    </source>
</evidence>
<evidence type="ECO:0000256" key="1">
    <source>
        <dbReference type="RuleBase" id="RU003884"/>
    </source>
</evidence>
<evidence type="ECO:0000256" key="2">
    <source>
        <dbReference type="SAM" id="SignalP"/>
    </source>
</evidence>
<dbReference type="EMBL" id="PYEP01000003">
    <property type="protein sequence ID" value="PSN08082.1"/>
    <property type="molecule type" value="Genomic_DNA"/>
</dbReference>
<dbReference type="Gene3D" id="2.60.40.2610">
    <property type="entry name" value="Outer membrane usher protein FimD, plug domain"/>
    <property type="match status" value="1"/>
</dbReference>
<dbReference type="STRING" id="1388748.GCA_000463155_02540"/>
<dbReference type="InterPro" id="IPR018030">
    <property type="entry name" value="Fimbrial_membr_usher_CS"/>
</dbReference>
<accession>A0A2P8VKL7</accession>
<protein>
    <submittedName>
        <fullName evidence="3">Fimbrial assembly protein</fullName>
    </submittedName>
</protein>
<dbReference type="Gene3D" id="2.60.40.3110">
    <property type="match status" value="1"/>
</dbReference>
<comment type="similarity">
    <text evidence="1">Belongs to the fimbrial export usher family.</text>
</comment>
<keyword evidence="2" id="KW-0732">Signal</keyword>
<dbReference type="Proteomes" id="UP000240212">
    <property type="component" value="Unassembled WGS sequence"/>
</dbReference>
<name>A0A2P8VKL7_9ENTR</name>
<comment type="subcellular location">
    <subcellularLocation>
        <location evidence="1">Cell outer membrane</location>
        <topology evidence="1">Multi-pass membrane protein</topology>
    </subcellularLocation>
</comment>
<keyword evidence="1" id="KW-0813">Transport</keyword>